<dbReference type="eggNOG" id="COG1520">
    <property type="taxonomic scope" value="Bacteria"/>
</dbReference>
<keyword evidence="3" id="KW-1185">Reference proteome</keyword>
<evidence type="ECO:0000256" key="1">
    <source>
        <dbReference type="SAM" id="MobiDB-lite"/>
    </source>
</evidence>
<proteinExistence type="predicted"/>
<feature type="region of interest" description="Disordered" evidence="1">
    <location>
        <begin position="33"/>
        <end position="77"/>
    </location>
</feature>
<protein>
    <submittedName>
        <fullName evidence="2">Putative autotransporter protein</fullName>
    </submittedName>
</protein>
<dbReference type="RefSeq" id="WP_002639054.1">
    <property type="nucleotide sequence ID" value="NZ_CP012109.1"/>
</dbReference>
<reference evidence="2 3" key="1">
    <citation type="journal article" date="2016" name="PLoS ONE">
        <title>Complete Genome Sequence and Comparative Genomics of a Novel Myxobacterium Myxococcus hansupus.</title>
        <authorList>
            <person name="Sharma G."/>
            <person name="Narwani T."/>
            <person name="Subramanian S."/>
        </authorList>
    </citation>
    <scope>NUCLEOTIDE SEQUENCE [LARGE SCALE GENOMIC DNA]</scope>
    <source>
        <strain evidence="3">mixupus</strain>
    </source>
</reference>
<dbReference type="KEGG" id="mym:A176_004487"/>
<evidence type="ECO:0000313" key="2">
    <source>
        <dbReference type="EMBL" id="AKQ67575.1"/>
    </source>
</evidence>
<dbReference type="AlphaFoldDB" id="A0A0H4X1R7"/>
<dbReference type="EMBL" id="CP012109">
    <property type="protein sequence ID" value="AKQ67575.1"/>
    <property type="molecule type" value="Genomic_DNA"/>
</dbReference>
<dbReference type="PATRIC" id="fig|1297742.4.peg.4529"/>
<gene>
    <name evidence="2" type="ORF">A176_004487</name>
</gene>
<evidence type="ECO:0000313" key="3">
    <source>
        <dbReference type="Proteomes" id="UP000009026"/>
    </source>
</evidence>
<feature type="compositionally biased region" description="Low complexity" evidence="1">
    <location>
        <begin position="35"/>
        <end position="48"/>
    </location>
</feature>
<dbReference type="STRING" id="1297742.A176_004487"/>
<name>A0A0H4X1R7_9BACT</name>
<sequence length="816" mass="86412">MHTPLHDTWTRRIATFLVVGLVFTACGDDTPAPTPDAGTGLDAGTDDAGVPDAGLDDGGTPDAGEPEPDAGASCQPTSVTEVLENGEWDPRFSIAGVSGMDGHSPHVYDVTKLPSGDLVATGYFRWLGTQASTPIIRRHQGQWESVPGTWTQEIPGGSGFSAVAAKDDATLALATNDTFGERSGEVWLMTPEGVQVLGHFTGLVRTMAYVRDELWVAGQFELAEIGAVGLAIWDGTAWKLPPGGPANGSVYELLVSGEDVWVGGAFSQVGGIASNKVARWDGTTWHPYDFPIPGNGVFALTLGDDGTPYAGGTFAYDFNQDGVGSIARWNGTQWEMLDEGVSTGFYPGVVTDLVFHEGKLHVGGCFNFVNGQGYGNPLAIEANALAVWSPDSGWAQWPQATSLNRTVWHSRLFCGDEPPEVFPLWDVPIQRFLLDGNRIYVTGSLPSIDGAASQSIVSYADGHWRAEGAEPGYGLSGGSRVLAVGGEQCTLHAMGNTTHAGGARVPSTVLRFTDSGWQALGAFPAMECRDLAVNAQGDIYVMCLDWDALQSHVLTWNGEDWESLGDLSAHGFASTLTLDALGRPWLATQVETASRVLRWTGEQFEVVADGIDGPVYELALRPENDDPDRPAFVVTGEFMHVGELPARRIAHWTGSAFEALGEGLSTSPITVAYGAGGIYASTNEETTLEGNPVPGRLALGHWDGSTWRELATPDNGMPPPMHEGGVHSFRKLLPVGNDLVVVGTLIPDGGAPTHAYVFNGERFVPIGGGINALSAEAIAVTPEGIWLGGDIAEAGRGESMIPSVGVAHFRKRIQAP</sequence>
<dbReference type="Proteomes" id="UP000009026">
    <property type="component" value="Chromosome"/>
</dbReference>
<accession>A0A0H4X1R7</accession>
<organism evidence="2 3">
    <name type="scientific">Pseudomyxococcus hansupus</name>
    <dbReference type="NCBI Taxonomy" id="1297742"/>
    <lineage>
        <taxon>Bacteria</taxon>
        <taxon>Pseudomonadati</taxon>
        <taxon>Myxococcota</taxon>
        <taxon>Myxococcia</taxon>
        <taxon>Myxococcales</taxon>
        <taxon>Cystobacterineae</taxon>
        <taxon>Myxococcaceae</taxon>
        <taxon>Pseudomyxococcus</taxon>
    </lineage>
</organism>